<accession>A0A2N5SCS1</accession>
<dbReference type="Proteomes" id="UP000235392">
    <property type="component" value="Unassembled WGS sequence"/>
</dbReference>
<keyword evidence="2" id="KW-1133">Transmembrane helix</keyword>
<evidence type="ECO:0000313" key="3">
    <source>
        <dbReference type="EMBL" id="PLW11071.1"/>
    </source>
</evidence>
<gene>
    <name evidence="4" type="ORF">PCASD_13151</name>
    <name evidence="3" type="ORF">PCASD_24828</name>
</gene>
<feature type="compositionally biased region" description="Polar residues" evidence="1">
    <location>
        <begin position="57"/>
        <end position="87"/>
    </location>
</feature>
<protein>
    <submittedName>
        <fullName evidence="3">Uncharacterized protein</fullName>
    </submittedName>
</protein>
<evidence type="ECO:0000313" key="4">
    <source>
        <dbReference type="EMBL" id="PLW33160.1"/>
    </source>
</evidence>
<keyword evidence="2" id="KW-0812">Transmembrane</keyword>
<dbReference type="EMBL" id="PGCI01000226">
    <property type="protein sequence ID" value="PLW33160.1"/>
    <property type="molecule type" value="Genomic_DNA"/>
</dbReference>
<proteinExistence type="predicted"/>
<reference evidence="3 5" key="1">
    <citation type="submission" date="2017-11" db="EMBL/GenBank/DDBJ databases">
        <title>De novo assembly and phasing of dikaryotic genomes from two isolates of Puccinia coronata f. sp. avenae, the causal agent of oat crown rust.</title>
        <authorList>
            <person name="Miller M.E."/>
            <person name="Zhang Y."/>
            <person name="Omidvar V."/>
            <person name="Sperschneider J."/>
            <person name="Schwessinger B."/>
            <person name="Raley C."/>
            <person name="Palmer J.M."/>
            <person name="Garnica D."/>
            <person name="Upadhyaya N."/>
            <person name="Rathjen J."/>
            <person name="Taylor J.M."/>
            <person name="Park R.F."/>
            <person name="Dodds P.N."/>
            <person name="Hirsch C.D."/>
            <person name="Kianian S.F."/>
            <person name="Figueroa M."/>
        </authorList>
    </citation>
    <scope>NUCLEOTIDE SEQUENCE [LARGE SCALE GENOMIC DNA]</scope>
    <source>
        <strain evidence="3">12SD80</strain>
    </source>
</reference>
<evidence type="ECO:0000256" key="1">
    <source>
        <dbReference type="SAM" id="MobiDB-lite"/>
    </source>
</evidence>
<keyword evidence="2" id="KW-0472">Membrane</keyword>
<dbReference type="EMBL" id="PGCI01000938">
    <property type="protein sequence ID" value="PLW11071.1"/>
    <property type="molecule type" value="Genomic_DNA"/>
</dbReference>
<feature type="region of interest" description="Disordered" evidence="1">
    <location>
        <begin position="1"/>
        <end position="27"/>
    </location>
</feature>
<feature type="region of interest" description="Disordered" evidence="1">
    <location>
        <begin position="50"/>
        <end position="87"/>
    </location>
</feature>
<sequence>MTTQQKTQPTNWPPPTPQRRRRTARARLGGSALLAGLLLLSGSIVPAVHASPADEPSSGTTHSPLAGSSLQATNLSPPSLQSNQSDISPADYVCQPISPCQPCPLEDLNNPVCEIYHNRRLLDCIYLGSSSPALIASILRNPNTYATGLMIHHTWIQPLPTIDTSSTPEAQPTTSTTKTTTTTTTTARKSRSTETELEDSSSKTSREYPTQHSHQDKIGAGLGGAEFQTWEACERVVMKEQQDFYEFFLCNLVITAISLVVYGFRTKQLVIKQYGRLAARIGILPS</sequence>
<feature type="compositionally biased region" description="Low complexity" evidence="1">
    <location>
        <begin position="1"/>
        <end position="10"/>
    </location>
</feature>
<feature type="region of interest" description="Disordered" evidence="1">
    <location>
        <begin position="162"/>
        <end position="220"/>
    </location>
</feature>
<dbReference type="AlphaFoldDB" id="A0A2N5SCS1"/>
<organism evidence="3 5">
    <name type="scientific">Puccinia coronata f. sp. avenae</name>
    <dbReference type="NCBI Taxonomy" id="200324"/>
    <lineage>
        <taxon>Eukaryota</taxon>
        <taxon>Fungi</taxon>
        <taxon>Dikarya</taxon>
        <taxon>Basidiomycota</taxon>
        <taxon>Pucciniomycotina</taxon>
        <taxon>Pucciniomycetes</taxon>
        <taxon>Pucciniales</taxon>
        <taxon>Pucciniaceae</taxon>
        <taxon>Puccinia</taxon>
    </lineage>
</organism>
<feature type="compositionally biased region" description="Low complexity" evidence="1">
    <location>
        <begin position="164"/>
        <end position="187"/>
    </location>
</feature>
<evidence type="ECO:0000313" key="5">
    <source>
        <dbReference type="Proteomes" id="UP000235392"/>
    </source>
</evidence>
<feature type="transmembrane region" description="Helical" evidence="2">
    <location>
        <begin position="244"/>
        <end position="264"/>
    </location>
</feature>
<name>A0A2N5SCS1_9BASI</name>
<evidence type="ECO:0000256" key="2">
    <source>
        <dbReference type="SAM" id="Phobius"/>
    </source>
</evidence>
<comment type="caution">
    <text evidence="3">The sequence shown here is derived from an EMBL/GenBank/DDBJ whole genome shotgun (WGS) entry which is preliminary data.</text>
</comment>